<dbReference type="eggNOG" id="ENOG50332IP">
    <property type="taxonomic scope" value="Bacteria"/>
</dbReference>
<sequence>MEQKLIGKNSRLNEVNYDDRLEKKAYHTWYNMLTRCYNEKWQEKYPTYKGCIVCEEWHNYQVFSKWFYKNYYEIEGHRMDLDKDILIKGNKIYSPETSIFVPHCINALFIKKDANRGQLPIGVNVAPSGKYYSLCSNIHNKKPIRIGLYDNIEEAFYAYKHYKENLIKQIADEYKDEIPKRLYDALYKYEVEITD</sequence>
<accession>A0A0H3J9D2</accession>
<dbReference type="InterPro" id="IPR016177">
    <property type="entry name" value="DNA-bd_dom_sf"/>
</dbReference>
<name>A0A0H3J9D2_CLOPA</name>
<keyword evidence="4" id="KW-1185">Reference proteome</keyword>
<evidence type="ECO:0000313" key="2">
    <source>
        <dbReference type="EMBL" id="KRU11354.1"/>
    </source>
</evidence>
<dbReference type="Proteomes" id="UP000030905">
    <property type="component" value="Chromosome"/>
</dbReference>
<dbReference type="EMBL" id="JPGY02000001">
    <property type="protein sequence ID" value="KRU11354.1"/>
    <property type="molecule type" value="Genomic_DNA"/>
</dbReference>
<evidence type="ECO:0000313" key="3">
    <source>
        <dbReference type="Proteomes" id="UP000028042"/>
    </source>
</evidence>
<dbReference type="GO" id="GO:0003677">
    <property type="term" value="F:DNA binding"/>
    <property type="evidence" value="ECO:0007669"/>
    <property type="project" value="InterPro"/>
</dbReference>
<evidence type="ECO:0000313" key="4">
    <source>
        <dbReference type="Proteomes" id="UP000030905"/>
    </source>
</evidence>
<dbReference type="PATRIC" id="fig|1262449.3.peg.1023"/>
<evidence type="ECO:0008006" key="5">
    <source>
        <dbReference type="Google" id="ProtNLM"/>
    </source>
</evidence>
<reference evidence="2" key="2">
    <citation type="submission" date="2015-10" db="EMBL/GenBank/DDBJ databases">
        <title>Improved Draft Genome Sequence of Clostridium pasteurianum Strain ATCC 6013 (DSM 525) Using a Hybrid Next-Generation Sequencing Approach.</title>
        <authorList>
            <person name="Pyne M.E."/>
            <person name="Utturkar S.M."/>
            <person name="Brown S.D."/>
            <person name="Moo-Young M."/>
            <person name="Chung D.A."/>
            <person name="Chou P.C."/>
        </authorList>
    </citation>
    <scope>NUCLEOTIDE SEQUENCE</scope>
    <source>
        <strain evidence="2">ATCC 6013</strain>
    </source>
</reference>
<organism evidence="1 4">
    <name type="scientific">Clostridium pasteurianum DSM 525 = ATCC 6013</name>
    <dbReference type="NCBI Taxonomy" id="1262449"/>
    <lineage>
        <taxon>Bacteria</taxon>
        <taxon>Bacillati</taxon>
        <taxon>Bacillota</taxon>
        <taxon>Clostridia</taxon>
        <taxon>Eubacteriales</taxon>
        <taxon>Clostridiaceae</taxon>
        <taxon>Clostridium</taxon>
    </lineage>
</organism>
<dbReference type="RefSeq" id="WP_003442426.1">
    <property type="nucleotide sequence ID" value="NZ_ANZB01000003.1"/>
</dbReference>
<dbReference type="AlphaFoldDB" id="A0A0H3J9D2"/>
<dbReference type="KEGG" id="cpae:CPAST_c25790"/>
<dbReference type="GeneID" id="93074712"/>
<reference evidence="1 4" key="1">
    <citation type="journal article" date="2015" name="Genome Announc.">
        <title>Complete Genome Sequence of the Nitrogen-Fixing and Solvent-Producing Clostridium pasteurianum DSM 525.</title>
        <authorList>
            <person name="Poehlein A."/>
            <person name="Grosse-Honebrink A."/>
            <person name="Zhang Y."/>
            <person name="Minton N.P."/>
            <person name="Daniel R."/>
        </authorList>
    </citation>
    <scope>NUCLEOTIDE SEQUENCE [LARGE SCALE GENOMIC DNA]</scope>
    <source>
        <strain evidence="1">DSM 525</strain>
        <strain evidence="4">DSM 525 / ATCC 6013</strain>
    </source>
</reference>
<proteinExistence type="predicted"/>
<protein>
    <recommendedName>
        <fullName evidence="5">AP2 domain-containing protein</fullName>
    </recommendedName>
</protein>
<dbReference type="Proteomes" id="UP000028042">
    <property type="component" value="Unassembled WGS sequence"/>
</dbReference>
<dbReference type="SUPFAM" id="SSF54171">
    <property type="entry name" value="DNA-binding domain"/>
    <property type="match status" value="1"/>
</dbReference>
<evidence type="ECO:0000313" key="1">
    <source>
        <dbReference type="EMBL" id="AJA52636.1"/>
    </source>
</evidence>
<gene>
    <name evidence="1" type="ORF">CLPA_c25790</name>
    <name evidence="2" type="ORF">CP6013_00601</name>
</gene>
<dbReference type="KEGG" id="cpat:CLPA_c25790"/>
<reference evidence="2 3" key="3">
    <citation type="journal article" name="Genome Announc.">
        <title>Improved Draft Genome Sequence of Clostridium pasteurianum Strain ATCC 6013 (DSM 525) Using a Hybrid Next-Generation Sequencing Approach.</title>
        <authorList>
            <person name="Pyne M.E."/>
            <person name="Utturkar S."/>
            <person name="Brown S.D."/>
            <person name="Moo-Young M."/>
            <person name="Chung D.A."/>
            <person name="Chou C.P."/>
        </authorList>
    </citation>
    <scope>NUCLEOTIDE SEQUENCE [LARGE SCALE GENOMIC DNA]</scope>
    <source>
        <strain evidence="2 3">ATCC 6013</strain>
    </source>
</reference>
<dbReference type="EMBL" id="CP009268">
    <property type="protein sequence ID" value="AJA52636.1"/>
    <property type="molecule type" value="Genomic_DNA"/>
</dbReference>